<dbReference type="GeneID" id="54454244"/>
<dbReference type="Proteomes" id="UP000504636">
    <property type="component" value="Unplaced"/>
</dbReference>
<organism evidence="1">
    <name type="scientific">Mytilinidion resinicola</name>
    <dbReference type="NCBI Taxonomy" id="574789"/>
    <lineage>
        <taxon>Eukaryota</taxon>
        <taxon>Fungi</taxon>
        <taxon>Dikarya</taxon>
        <taxon>Ascomycota</taxon>
        <taxon>Pezizomycotina</taxon>
        <taxon>Dothideomycetes</taxon>
        <taxon>Pleosporomycetidae</taxon>
        <taxon>Mytilinidiales</taxon>
        <taxon>Mytilinidiaceae</taxon>
        <taxon>Mytilinidion</taxon>
    </lineage>
</organism>
<gene>
    <name evidence="1 3" type="ORF">BDZ99DRAFT_211675</name>
</gene>
<evidence type="ECO:0000313" key="3">
    <source>
        <dbReference type="RefSeq" id="XP_033568913.1"/>
    </source>
</evidence>
<sequence length="221" mass="25323">MTGFISWSMGCSYGVVEGWKDFGDYLHKRSMGYDVMSGWDWVERDMLLEDIMVLSGGVRHGLVAMVAAVVTRSWDRWGLRYVGRKYEVAGCLKLMFKKRIEDIRNSHCHRTLAPVVRSLSFRRYGSRNIITPRYDDETLRISIIGVPGSSLGHGTSLESLLIPRRVDSDSLKFTLHSVPTIGRVVVCFRQLLRASNQRRRLRGRSRCINTLDQDVAEVLRK</sequence>
<reference evidence="3" key="2">
    <citation type="submission" date="2020-04" db="EMBL/GenBank/DDBJ databases">
        <authorList>
            <consortium name="NCBI Genome Project"/>
        </authorList>
    </citation>
    <scope>NUCLEOTIDE SEQUENCE</scope>
    <source>
        <strain evidence="3">CBS 304.34</strain>
    </source>
</reference>
<accession>A0A6A6XZX0</accession>
<dbReference type="EMBL" id="MU003726">
    <property type="protein sequence ID" value="KAF2801949.1"/>
    <property type="molecule type" value="Genomic_DNA"/>
</dbReference>
<proteinExistence type="predicted"/>
<name>A0A6A6XZX0_9PEZI</name>
<dbReference type="RefSeq" id="XP_033568913.1">
    <property type="nucleotide sequence ID" value="XM_033713351.1"/>
</dbReference>
<reference evidence="3" key="3">
    <citation type="submission" date="2025-04" db="UniProtKB">
        <authorList>
            <consortium name="RefSeq"/>
        </authorList>
    </citation>
    <scope>IDENTIFICATION</scope>
    <source>
        <strain evidence="3">CBS 304.34</strain>
    </source>
</reference>
<protein>
    <submittedName>
        <fullName evidence="1 3">Uncharacterized protein</fullName>
    </submittedName>
</protein>
<evidence type="ECO:0000313" key="1">
    <source>
        <dbReference type="EMBL" id="KAF2801949.1"/>
    </source>
</evidence>
<reference evidence="1 3" key="1">
    <citation type="journal article" date="2020" name="Stud. Mycol.">
        <title>101 Dothideomycetes genomes: a test case for predicting lifestyles and emergence of pathogens.</title>
        <authorList>
            <person name="Haridas S."/>
            <person name="Albert R."/>
            <person name="Binder M."/>
            <person name="Bloem J."/>
            <person name="Labutti K."/>
            <person name="Salamov A."/>
            <person name="Andreopoulos B."/>
            <person name="Baker S."/>
            <person name="Barry K."/>
            <person name="Bills G."/>
            <person name="Bluhm B."/>
            <person name="Cannon C."/>
            <person name="Castanera R."/>
            <person name="Culley D."/>
            <person name="Daum C."/>
            <person name="Ezra D."/>
            <person name="Gonzalez J."/>
            <person name="Henrissat B."/>
            <person name="Kuo A."/>
            <person name="Liang C."/>
            <person name="Lipzen A."/>
            <person name="Lutzoni F."/>
            <person name="Magnuson J."/>
            <person name="Mondo S."/>
            <person name="Nolan M."/>
            <person name="Ohm R."/>
            <person name="Pangilinan J."/>
            <person name="Park H.-J."/>
            <person name="Ramirez L."/>
            <person name="Alfaro M."/>
            <person name="Sun H."/>
            <person name="Tritt A."/>
            <person name="Yoshinaga Y."/>
            <person name="Zwiers L.-H."/>
            <person name="Turgeon B."/>
            <person name="Goodwin S."/>
            <person name="Spatafora J."/>
            <person name="Crous P."/>
            <person name="Grigoriev I."/>
        </authorList>
    </citation>
    <scope>NUCLEOTIDE SEQUENCE</scope>
    <source>
        <strain evidence="1 3">CBS 304.34</strain>
    </source>
</reference>
<evidence type="ECO:0000313" key="2">
    <source>
        <dbReference type="Proteomes" id="UP000504636"/>
    </source>
</evidence>
<dbReference type="AlphaFoldDB" id="A0A6A6XZX0"/>
<keyword evidence="2" id="KW-1185">Reference proteome</keyword>